<dbReference type="SUPFAM" id="SSF56672">
    <property type="entry name" value="DNA/RNA polymerases"/>
    <property type="match status" value="1"/>
</dbReference>
<dbReference type="CDD" id="cd01650">
    <property type="entry name" value="RT_nLTR_like"/>
    <property type="match status" value="1"/>
</dbReference>
<proteinExistence type="predicted"/>
<protein>
    <submittedName>
        <fullName evidence="2">Putative reverse transcriptase</fullName>
    </submittedName>
</protein>
<dbReference type="PROSITE" id="PS50878">
    <property type="entry name" value="RT_POL"/>
    <property type="match status" value="1"/>
</dbReference>
<dbReference type="EMBL" id="GEGO01007233">
    <property type="protein sequence ID" value="JAR88171.1"/>
    <property type="molecule type" value="Transcribed_RNA"/>
</dbReference>
<keyword evidence="2" id="KW-0695">RNA-directed DNA polymerase</keyword>
<keyword evidence="2" id="KW-0808">Transferase</keyword>
<keyword evidence="2" id="KW-0548">Nucleotidyltransferase</keyword>
<reference evidence="2" key="1">
    <citation type="journal article" date="2018" name="PLoS Negl. Trop. Dis.">
        <title>Sialome diversity of ticks revealed by RNAseq of single tick salivary glands.</title>
        <authorList>
            <person name="Perner J."/>
            <person name="Kropackova S."/>
            <person name="Kopacek P."/>
            <person name="Ribeiro J.M."/>
        </authorList>
    </citation>
    <scope>NUCLEOTIDE SEQUENCE</scope>
    <source>
        <strain evidence="2">Siblings of single egg batch collected in Ceske Budejovice</strain>
        <tissue evidence="2">Salivary glands</tissue>
    </source>
</reference>
<dbReference type="GO" id="GO:0003964">
    <property type="term" value="F:RNA-directed DNA polymerase activity"/>
    <property type="evidence" value="ECO:0007669"/>
    <property type="project" value="UniProtKB-KW"/>
</dbReference>
<dbReference type="InterPro" id="IPR043502">
    <property type="entry name" value="DNA/RNA_pol_sf"/>
</dbReference>
<dbReference type="AlphaFoldDB" id="A0A147BBP2"/>
<dbReference type="PANTHER" id="PTHR19446">
    <property type="entry name" value="REVERSE TRANSCRIPTASES"/>
    <property type="match status" value="1"/>
</dbReference>
<feature type="non-terminal residue" evidence="2">
    <location>
        <position position="1"/>
    </location>
</feature>
<organism evidence="2">
    <name type="scientific">Ixodes ricinus</name>
    <name type="common">Common tick</name>
    <name type="synonym">Acarus ricinus</name>
    <dbReference type="NCBI Taxonomy" id="34613"/>
    <lineage>
        <taxon>Eukaryota</taxon>
        <taxon>Metazoa</taxon>
        <taxon>Ecdysozoa</taxon>
        <taxon>Arthropoda</taxon>
        <taxon>Chelicerata</taxon>
        <taxon>Arachnida</taxon>
        <taxon>Acari</taxon>
        <taxon>Parasitiformes</taxon>
        <taxon>Ixodida</taxon>
        <taxon>Ixodoidea</taxon>
        <taxon>Ixodidae</taxon>
        <taxon>Ixodinae</taxon>
        <taxon>Ixodes</taxon>
    </lineage>
</organism>
<dbReference type="InterPro" id="IPR000477">
    <property type="entry name" value="RT_dom"/>
</dbReference>
<evidence type="ECO:0000313" key="2">
    <source>
        <dbReference type="EMBL" id="JAR88171.1"/>
    </source>
</evidence>
<evidence type="ECO:0000259" key="1">
    <source>
        <dbReference type="PROSITE" id="PS50878"/>
    </source>
</evidence>
<accession>A0A147BBP2</accession>
<feature type="domain" description="Reverse transcriptase" evidence="1">
    <location>
        <begin position="152"/>
        <end position="414"/>
    </location>
</feature>
<sequence>SAAGWSSFTTTLEAAIEAVATAVKLPSATSGGRPRREVNPNCPQQIQSLYRRNRRRAVRLIVEGPSTQCPVPLDELQAYFTTTWAPREVDTDLLMARVPAAGEISMAAFTDDEVATRLRRCESTAPGGDRLTYQHWRTVDPEASFLAAAFNICLRHRRVPDTWRESRTILIYKKGDRQDPSNWRPISLGCTVAKLYAGCFAARLQQWLSDHRVLSRCQKGFMPHDGVFEHNFVLQERLDAARTGGGDLCVAFLDYANAFGSVAHNALVDAVRGAGAGEAFASIVEDLYSGNTTSIVGEAGITEPINISSGIRQGCPLSGLLFNLVLDPVIRAVQGGEGQHNILAYADDLTPLADNPGTLQQRINIVAALSSRLGLRLNPAKCRTLHLSGQHPVGTRPTRFLIEREPVPTIGDFVGHAFLGRPVGYRVLHDDATISDAVDLGKCLLNSVLAPWQRLDAVKTFLFPALNFAMRAGMLGKVEWRRLDDALRPLLKRTLYLPTNACNDYLYGSAAAGAAGIPVAADTSDACRVDGAFKLLSSADAEIRDMALRAVTQVVSKRLRRVATAEDVERYLTGETEGDFRATSTQVQSVWTEARKASRRLEVVWELQPDGARITCGDVSVSAKHRHRVIRTLRLILTAARDTALQQKPNQGKVMECVASDPTSSHFMRSGRHTRFADWRFVHRARLNLLPLNGARPWAAAADQRCRACGYPRETLPHVLCHCMVQSRALTDRHDQVVSRIRAAAASRFTITHENQPVGGTSLRPDLVLVRGEEALIIDVCCPFENRRAALEEARLQKITKYEPVRQLLLRRFQRVVVEAVVVGALGSWDPANDRVMRRLCSRSHARTLKRLIVSETIAKSRDMYVEHVGK</sequence>
<name>A0A147BBP2_IXORI</name>
<dbReference type="Pfam" id="PF00078">
    <property type="entry name" value="RVT_1"/>
    <property type="match status" value="1"/>
</dbReference>